<dbReference type="AlphaFoldDB" id="A0A0R1UBC9"/>
<dbReference type="Proteomes" id="UP000050816">
    <property type="component" value="Unassembled WGS sequence"/>
</dbReference>
<gene>
    <name evidence="2" type="ORF">FC43_GL001299</name>
</gene>
<feature type="transmembrane region" description="Helical" evidence="1">
    <location>
        <begin position="6"/>
        <end position="26"/>
    </location>
</feature>
<evidence type="ECO:0000313" key="2">
    <source>
        <dbReference type="EMBL" id="KRL90695.1"/>
    </source>
</evidence>
<evidence type="ECO:0000313" key="3">
    <source>
        <dbReference type="Proteomes" id="UP000050816"/>
    </source>
</evidence>
<keyword evidence="1" id="KW-0472">Membrane</keyword>
<sequence length="57" mass="6654">MPSLSHLSLTFVTLLIVFSIGIRFTFVNVRREFKVFPANYGKKKHPRWFPNEGVKVC</sequence>
<proteinExistence type="predicted"/>
<organism evidence="2 3">
    <name type="scientific">Limosilactobacillus ingluviei DSM 15946</name>
    <dbReference type="NCBI Taxonomy" id="1423760"/>
    <lineage>
        <taxon>Bacteria</taxon>
        <taxon>Bacillati</taxon>
        <taxon>Bacillota</taxon>
        <taxon>Bacilli</taxon>
        <taxon>Lactobacillales</taxon>
        <taxon>Lactobacillaceae</taxon>
        <taxon>Limosilactobacillus</taxon>
    </lineage>
</organism>
<keyword evidence="1" id="KW-1133">Transmembrane helix</keyword>
<name>A0A0R1UBC9_9LACO</name>
<reference evidence="2 3" key="1">
    <citation type="journal article" date="2015" name="Genome Announc.">
        <title>Expanding the biotechnology potential of lactobacilli through comparative genomics of 213 strains and associated genera.</title>
        <authorList>
            <person name="Sun Z."/>
            <person name="Harris H.M."/>
            <person name="McCann A."/>
            <person name="Guo C."/>
            <person name="Argimon S."/>
            <person name="Zhang W."/>
            <person name="Yang X."/>
            <person name="Jeffery I.B."/>
            <person name="Cooney J.C."/>
            <person name="Kagawa T.F."/>
            <person name="Liu W."/>
            <person name="Song Y."/>
            <person name="Salvetti E."/>
            <person name="Wrobel A."/>
            <person name="Rasinkangas P."/>
            <person name="Parkhill J."/>
            <person name="Rea M.C."/>
            <person name="O'Sullivan O."/>
            <person name="Ritari J."/>
            <person name="Douillard F.P."/>
            <person name="Paul Ross R."/>
            <person name="Yang R."/>
            <person name="Briner A.E."/>
            <person name="Felis G.E."/>
            <person name="de Vos W.M."/>
            <person name="Barrangou R."/>
            <person name="Klaenhammer T.R."/>
            <person name="Caufield P.W."/>
            <person name="Cui Y."/>
            <person name="Zhang H."/>
            <person name="O'Toole P.W."/>
        </authorList>
    </citation>
    <scope>NUCLEOTIDE SEQUENCE [LARGE SCALE GENOMIC DNA]</scope>
    <source>
        <strain evidence="2 3">DSM 15946</strain>
    </source>
</reference>
<accession>A0A0R1UBC9</accession>
<evidence type="ECO:0000256" key="1">
    <source>
        <dbReference type="SAM" id="Phobius"/>
    </source>
</evidence>
<dbReference type="EMBL" id="AZFK01000028">
    <property type="protein sequence ID" value="KRL90695.1"/>
    <property type="molecule type" value="Genomic_DNA"/>
</dbReference>
<protein>
    <submittedName>
        <fullName evidence="2">Uncharacterized protein</fullName>
    </submittedName>
</protein>
<keyword evidence="1" id="KW-0812">Transmembrane</keyword>
<comment type="caution">
    <text evidence="2">The sequence shown here is derived from an EMBL/GenBank/DDBJ whole genome shotgun (WGS) entry which is preliminary data.</text>
</comment>